<sequence length="403" mass="45378">MNHTKRTHALALAISLFFVACDSGDDAANSFALLTLEVDASYTEGIDNWIFISDPAGELLDVKQFSKGETITLSAAKDVDKFNVTFFQVTDLYDVKQLLFRTFTQIDRNTTLKLDLPDVPEQNTGGTIARMKIQIANYEDATGTLQFSGSHGSTYSDASGTRTFEFLAKQTPSDILISGYRLGSPVYSWAKGTQENVLVMQDFSDFTEYPKLIHLDFPGVNSGYITAYNDDLSDPYPLCDTRRSELDAPDHPVLGYMDGFHRYEMFVKNVTASGTVQYNRSGSVVNTDFTMPTYSFTAKSKALNDFAFDFSLDYTYFYAGWEYETGDNKVIWFVYSLADFAVASSFPSEIVAKYPQLDFSKLKYSSCNFFQRLDQVRYPDVVTGLVVPRKNFSSEYYYIAPSN</sequence>
<dbReference type="PROSITE" id="PS51257">
    <property type="entry name" value="PROKAR_LIPOPROTEIN"/>
    <property type="match status" value="1"/>
</dbReference>
<proteinExistence type="predicted"/>
<reference evidence="2" key="1">
    <citation type="submission" date="2018-09" db="EMBL/GenBank/DDBJ databases">
        <title>Chryseolinea sp. KIS68-18 isolated from soil.</title>
        <authorList>
            <person name="Weon H.-Y."/>
            <person name="Kwon S.-W."/>
            <person name="Lee S.A."/>
        </authorList>
    </citation>
    <scope>NUCLEOTIDE SEQUENCE [LARGE SCALE GENOMIC DNA]</scope>
    <source>
        <strain evidence="2">KIS68-18</strain>
    </source>
</reference>
<dbReference type="Proteomes" id="UP000266183">
    <property type="component" value="Chromosome"/>
</dbReference>
<organism evidence="1 2">
    <name type="scientific">Chryseolinea soli</name>
    <dbReference type="NCBI Taxonomy" id="2321403"/>
    <lineage>
        <taxon>Bacteria</taxon>
        <taxon>Pseudomonadati</taxon>
        <taxon>Bacteroidota</taxon>
        <taxon>Cytophagia</taxon>
        <taxon>Cytophagales</taxon>
        <taxon>Fulvivirgaceae</taxon>
        <taxon>Chryseolinea</taxon>
    </lineage>
</organism>
<protein>
    <submittedName>
        <fullName evidence="1">Uncharacterized protein</fullName>
    </submittedName>
</protein>
<dbReference type="OrthoDB" id="1156820at2"/>
<evidence type="ECO:0000313" key="2">
    <source>
        <dbReference type="Proteomes" id="UP000266183"/>
    </source>
</evidence>
<gene>
    <name evidence="1" type="ORF">D4L85_12185</name>
</gene>
<dbReference type="RefSeq" id="WP_119754560.1">
    <property type="nucleotide sequence ID" value="NZ_CP032382.1"/>
</dbReference>
<dbReference type="EMBL" id="CP032382">
    <property type="protein sequence ID" value="AYB31289.1"/>
    <property type="molecule type" value="Genomic_DNA"/>
</dbReference>
<keyword evidence="2" id="KW-1185">Reference proteome</keyword>
<dbReference type="KEGG" id="chk:D4L85_12185"/>
<name>A0A385SJ62_9BACT</name>
<dbReference type="AlphaFoldDB" id="A0A385SJ62"/>
<evidence type="ECO:0000313" key="1">
    <source>
        <dbReference type="EMBL" id="AYB31289.1"/>
    </source>
</evidence>
<accession>A0A385SJ62</accession>